<feature type="compositionally biased region" description="Basic residues" evidence="7">
    <location>
        <begin position="46"/>
        <end position="55"/>
    </location>
</feature>
<dbReference type="InterPro" id="IPR009044">
    <property type="entry name" value="ssDNA-bd_transcriptional_reg"/>
</dbReference>
<dbReference type="AlphaFoldDB" id="A0A8H6YNG2"/>
<feature type="region of interest" description="Disordered" evidence="7">
    <location>
        <begin position="1"/>
        <end position="66"/>
    </location>
</feature>
<dbReference type="GO" id="GO:0003677">
    <property type="term" value="F:DNA binding"/>
    <property type="evidence" value="ECO:0007669"/>
    <property type="project" value="UniProtKB-KW"/>
</dbReference>
<dbReference type="Gene3D" id="2.30.31.10">
    <property type="entry name" value="Transcriptional Coactivator Pc4, Chain A"/>
    <property type="match status" value="1"/>
</dbReference>
<comment type="subcellular location">
    <subcellularLocation>
        <location evidence="1">Nucleus</location>
    </subcellularLocation>
</comment>
<evidence type="ECO:0000256" key="3">
    <source>
        <dbReference type="ARBA" id="ARBA00023015"/>
    </source>
</evidence>
<evidence type="ECO:0000256" key="5">
    <source>
        <dbReference type="ARBA" id="ARBA00023163"/>
    </source>
</evidence>
<reference evidence="9" key="1">
    <citation type="submission" date="2020-05" db="EMBL/GenBank/DDBJ databases">
        <title>Mycena genomes resolve the evolution of fungal bioluminescence.</title>
        <authorList>
            <person name="Tsai I.J."/>
        </authorList>
    </citation>
    <scope>NUCLEOTIDE SEQUENCE</scope>
    <source>
        <strain evidence="9">CCC161011</strain>
    </source>
</reference>
<evidence type="ECO:0000313" key="10">
    <source>
        <dbReference type="Proteomes" id="UP000620124"/>
    </source>
</evidence>
<evidence type="ECO:0000256" key="1">
    <source>
        <dbReference type="ARBA" id="ARBA00004123"/>
    </source>
</evidence>
<evidence type="ECO:0000256" key="4">
    <source>
        <dbReference type="ARBA" id="ARBA00023125"/>
    </source>
</evidence>
<dbReference type="SUPFAM" id="SSF54447">
    <property type="entry name" value="ssDNA-binding transcriptional regulator domain"/>
    <property type="match status" value="1"/>
</dbReference>
<dbReference type="Pfam" id="PF02229">
    <property type="entry name" value="PC4"/>
    <property type="match status" value="1"/>
</dbReference>
<keyword evidence="6" id="KW-0539">Nucleus</keyword>
<evidence type="ECO:0000256" key="6">
    <source>
        <dbReference type="ARBA" id="ARBA00023242"/>
    </source>
</evidence>
<proteinExistence type="inferred from homology"/>
<dbReference type="GO" id="GO:0060261">
    <property type="term" value="P:positive regulation of transcription initiation by RNA polymerase II"/>
    <property type="evidence" value="ECO:0007669"/>
    <property type="project" value="InterPro"/>
</dbReference>
<dbReference type="GO" id="GO:0003713">
    <property type="term" value="F:transcription coactivator activity"/>
    <property type="evidence" value="ECO:0007669"/>
    <property type="project" value="InterPro"/>
</dbReference>
<dbReference type="PANTHER" id="PTHR13215">
    <property type="entry name" value="RNA POLYMERASE II TRANSCRIPTIONAL COACTIVATOR"/>
    <property type="match status" value="1"/>
</dbReference>
<comment type="caution">
    <text evidence="9">The sequence shown here is derived from an EMBL/GenBank/DDBJ whole genome shotgun (WGS) entry which is preliminary data.</text>
</comment>
<protein>
    <submittedName>
        <fullName evidence="9">PC4-domain-containing protein</fullName>
    </submittedName>
</protein>
<dbReference type="InterPro" id="IPR003173">
    <property type="entry name" value="PC4_C"/>
</dbReference>
<feature type="domain" description="Transcriptional coactivator p15 (PC4) C-terminal" evidence="8">
    <location>
        <begin position="77"/>
        <end position="130"/>
    </location>
</feature>
<keyword evidence="4" id="KW-0238">DNA-binding</keyword>
<name>A0A8H6YNG2_9AGAR</name>
<comment type="similarity">
    <text evidence="2">Belongs to the transcriptional coactivator PC4 family.</text>
</comment>
<dbReference type="EMBL" id="JACAZI010000004">
    <property type="protein sequence ID" value="KAF7361867.1"/>
    <property type="molecule type" value="Genomic_DNA"/>
</dbReference>
<dbReference type="InterPro" id="IPR045125">
    <property type="entry name" value="Sub1/Tcp4-like"/>
</dbReference>
<evidence type="ECO:0000313" key="9">
    <source>
        <dbReference type="EMBL" id="KAF7361867.1"/>
    </source>
</evidence>
<dbReference type="Proteomes" id="UP000620124">
    <property type="component" value="Unassembled WGS sequence"/>
</dbReference>
<evidence type="ECO:0000256" key="2">
    <source>
        <dbReference type="ARBA" id="ARBA00009001"/>
    </source>
</evidence>
<keyword evidence="3" id="KW-0805">Transcription regulation</keyword>
<accession>A0A8H6YNG2</accession>
<evidence type="ECO:0000259" key="8">
    <source>
        <dbReference type="Pfam" id="PF02229"/>
    </source>
</evidence>
<dbReference type="OrthoDB" id="2505440at2759"/>
<dbReference type="GO" id="GO:0005634">
    <property type="term" value="C:nucleus"/>
    <property type="evidence" value="ECO:0007669"/>
    <property type="project" value="UniProtKB-SubCell"/>
</dbReference>
<sequence length="144" mass="15853">MKRKSSTTNDAEDDSAKPQSKPSKKTKVKAAEESESDSELEAPIKTAKKPTKYAKAKTEDSEAGCTVEVSPDGEKYINLGKNKRATVRNFKGATLLDIREFYVDKESGESKPGKKGISLSVEQWQELKQATATLDELIAEVKKK</sequence>
<evidence type="ECO:0000256" key="7">
    <source>
        <dbReference type="SAM" id="MobiDB-lite"/>
    </source>
</evidence>
<keyword evidence="10" id="KW-1185">Reference proteome</keyword>
<gene>
    <name evidence="9" type="ORF">MVEN_00531200</name>
</gene>
<keyword evidence="5" id="KW-0804">Transcription</keyword>
<organism evidence="9 10">
    <name type="scientific">Mycena venus</name>
    <dbReference type="NCBI Taxonomy" id="2733690"/>
    <lineage>
        <taxon>Eukaryota</taxon>
        <taxon>Fungi</taxon>
        <taxon>Dikarya</taxon>
        <taxon>Basidiomycota</taxon>
        <taxon>Agaricomycotina</taxon>
        <taxon>Agaricomycetes</taxon>
        <taxon>Agaricomycetidae</taxon>
        <taxon>Agaricales</taxon>
        <taxon>Marasmiineae</taxon>
        <taxon>Mycenaceae</taxon>
        <taxon>Mycena</taxon>
    </lineage>
</organism>